<evidence type="ECO:0000313" key="3">
    <source>
        <dbReference type="EMBL" id="MBS2967155.1"/>
    </source>
</evidence>
<dbReference type="Proteomes" id="UP000677913">
    <property type="component" value="Unassembled WGS sequence"/>
</dbReference>
<organism evidence="3 4">
    <name type="scientific">Actinocrinis puniceicyclus</name>
    <dbReference type="NCBI Taxonomy" id="977794"/>
    <lineage>
        <taxon>Bacteria</taxon>
        <taxon>Bacillati</taxon>
        <taxon>Actinomycetota</taxon>
        <taxon>Actinomycetes</taxon>
        <taxon>Catenulisporales</taxon>
        <taxon>Actinospicaceae</taxon>
        <taxon>Actinocrinis</taxon>
    </lineage>
</organism>
<proteinExistence type="predicted"/>
<comment type="caution">
    <text evidence="3">The sequence shown here is derived from an EMBL/GenBank/DDBJ whole genome shotgun (WGS) entry which is preliminary data.</text>
</comment>
<feature type="region of interest" description="Disordered" evidence="1">
    <location>
        <begin position="1"/>
        <end position="35"/>
    </location>
</feature>
<protein>
    <submittedName>
        <fullName evidence="3">Transposase</fullName>
    </submittedName>
</protein>
<keyword evidence="4" id="KW-1185">Reference proteome</keyword>
<reference evidence="3" key="1">
    <citation type="submission" date="2021-04" db="EMBL/GenBank/DDBJ databases">
        <title>Genome based classification of Actinospica acidithermotolerans sp. nov., an actinobacterium isolated from an Indonesian hot spring.</title>
        <authorList>
            <person name="Kusuma A.B."/>
            <person name="Putra K.E."/>
            <person name="Nafisah S."/>
            <person name="Loh J."/>
            <person name="Nouioui I."/>
            <person name="Goodfellow M."/>
        </authorList>
    </citation>
    <scope>NUCLEOTIDE SEQUENCE</scope>
    <source>
        <strain evidence="3">DSM 45618</strain>
    </source>
</reference>
<sequence length="146" mass="15908">MALGHRRPDRARARRPRNARTSHVYTPTPTAPTGARGATAELAATGWAVNHKRVGRLMRRLGIAGLHLRKKVRTTIPEPAASSVTDLLERDFTAVAPGPRCAVGDVQTLDYPLRRGLSQPRPAVVGALGRRCRRAVQPGCRAVRWA</sequence>
<dbReference type="Pfam" id="PF13276">
    <property type="entry name" value="HTH_21"/>
    <property type="match status" value="1"/>
</dbReference>
<feature type="compositionally biased region" description="Low complexity" evidence="1">
    <location>
        <begin position="26"/>
        <end position="35"/>
    </location>
</feature>
<evidence type="ECO:0000259" key="2">
    <source>
        <dbReference type="Pfam" id="PF13276"/>
    </source>
</evidence>
<feature type="domain" description="HTH-like" evidence="2">
    <location>
        <begin position="34"/>
        <end position="71"/>
    </location>
</feature>
<evidence type="ECO:0000313" key="4">
    <source>
        <dbReference type="Proteomes" id="UP000677913"/>
    </source>
</evidence>
<accession>A0A8J7WWF1</accession>
<name>A0A8J7WWF1_9ACTN</name>
<dbReference type="InterPro" id="IPR025948">
    <property type="entry name" value="HTH-like_dom"/>
</dbReference>
<dbReference type="AlphaFoldDB" id="A0A8J7WWF1"/>
<evidence type="ECO:0000256" key="1">
    <source>
        <dbReference type="SAM" id="MobiDB-lite"/>
    </source>
</evidence>
<feature type="compositionally biased region" description="Basic residues" evidence="1">
    <location>
        <begin position="1"/>
        <end position="20"/>
    </location>
</feature>
<gene>
    <name evidence="3" type="ORF">KGA66_29270</name>
</gene>
<dbReference type="EMBL" id="JAGSXH010000359">
    <property type="protein sequence ID" value="MBS2967155.1"/>
    <property type="molecule type" value="Genomic_DNA"/>
</dbReference>